<dbReference type="EMBL" id="LUAW01000011">
    <property type="protein sequence ID" value="KYQ73281.1"/>
    <property type="molecule type" value="Genomic_DNA"/>
</dbReference>
<accession>A0A151Y5G0</accession>
<dbReference type="AlphaFoldDB" id="A0A151Y5G0"/>
<gene>
    <name evidence="2" type="ORF">AZH43_06880</name>
</gene>
<evidence type="ECO:0008006" key="4">
    <source>
        <dbReference type="Google" id="ProtNLM"/>
    </source>
</evidence>
<feature type="transmembrane region" description="Helical" evidence="1">
    <location>
        <begin position="496"/>
        <end position="517"/>
    </location>
</feature>
<dbReference type="Pfam" id="PF10101">
    <property type="entry name" value="DUF2339"/>
    <property type="match status" value="1"/>
</dbReference>
<dbReference type="STRING" id="1806892.AZH43_06880"/>
<keyword evidence="1" id="KW-0472">Membrane</keyword>
<feature type="transmembrane region" description="Helical" evidence="1">
    <location>
        <begin position="77"/>
        <end position="108"/>
    </location>
</feature>
<feature type="transmembrane region" description="Helical" evidence="1">
    <location>
        <begin position="473"/>
        <end position="489"/>
    </location>
</feature>
<protein>
    <recommendedName>
        <fullName evidence="4">Beta-carotene 15,15'-monooxygenase</fullName>
    </recommendedName>
</protein>
<dbReference type="Proteomes" id="UP000076276">
    <property type="component" value="Unassembled WGS sequence"/>
</dbReference>
<feature type="transmembrane region" description="Helical" evidence="1">
    <location>
        <begin position="608"/>
        <end position="629"/>
    </location>
</feature>
<feature type="transmembrane region" description="Helical" evidence="1">
    <location>
        <begin position="306"/>
        <end position="323"/>
    </location>
</feature>
<feature type="transmembrane region" description="Helical" evidence="1">
    <location>
        <begin position="34"/>
        <end position="51"/>
    </location>
</feature>
<dbReference type="PANTHER" id="PTHR38434">
    <property type="entry name" value="BLL2549 PROTEIN"/>
    <property type="match status" value="1"/>
</dbReference>
<feature type="transmembrane region" description="Helical" evidence="1">
    <location>
        <begin position="197"/>
        <end position="220"/>
    </location>
</feature>
<sequence>MLNAQRNGNNEIRMIWLMALIIAGVGCWFSDLKIFSYLCGFAFAVSVMHYVDDLQKPTDQLSAEAGLSLVPTSKIPLYISSIMVLVGGFSHIGVLTGVGISAWIYFFLRWLKRLERNVLSLQRQLHTRPDLNRQADLHSSGELSQPERPMASDGSMNLIDQLQQWLFKGNPVLKAAIAVLVIGVILLLRFATEHWQISLAVKLLLVAAVSAGVTLLGYVLEQRNRGFALALEGLGLASLSLTLFFAYYNQVIPNLLIASLCFAAILLPAIWLSLKQQSIELALMAMMIAYIAPFTLPVRNATAAELIAYYLCINLAVAVLSTLRPWKILNQISFLMTVLVGGAYAFYRGEAQERTALSYLIYAHAAIFIWLGFRFSQLLAKENLMRFQLKPVLDLALIFGAPIVSYGFLYLMYFDEKRWQAGFSLIFAGIYGVLYLLSKRNQAIRIISQSYFSLMLIFIAFIPPILLHEHWSVAGWAGEGAAIFIYALYRHSVLSRYVGIGLMMMAGFSSLYYFSVLNIFPSNVYWVLCACYLLTVLIANSTAEFRRQLTSSTIAFQCIQMLSATVLLFILLLDKIDSQSQVLLCLLIVAAVYMILNEWLLRREATWSWLLPKWIGLIPVYGAALYAVADLTHNGQMIWHTVSDRLLFALSGILLTLLWLRPMLGVKEEKEWVSLGVFVSLAFTSLTLIPSMPYLSVVILPLLFAAWCYWRSDSDWQIFWQARNTLTLMLLWIIFSQIFSQQAFQLYLLPVLNPFDLISIAMLAGFIWMLNLQMKAGLEKSLGAILMMLGLLWLSSYVVLRALHVYLGTPYNAWQMWGNAAVQLSFTLLWVSLAFICMLTAAKRHLRSLWIFGGSILVLVTLKLVLFDLSHIGTLTRVISFLGAGFIMLIIAYIAPMPEAQKR</sequence>
<feature type="transmembrane region" description="Helical" evidence="1">
    <location>
        <begin position="820"/>
        <end position="842"/>
    </location>
</feature>
<comment type="caution">
    <text evidence="2">The sequence shown here is derived from an EMBL/GenBank/DDBJ whole genome shotgun (WGS) entry which is preliminary data.</text>
</comment>
<evidence type="ECO:0000313" key="2">
    <source>
        <dbReference type="EMBL" id="KYQ73281.1"/>
    </source>
</evidence>
<feature type="transmembrane region" description="Helical" evidence="1">
    <location>
        <begin position="694"/>
        <end position="710"/>
    </location>
</feature>
<dbReference type="RefSeq" id="WP_067666666.1">
    <property type="nucleotide sequence ID" value="NZ_CBCSIK010000005.1"/>
</dbReference>
<dbReference type="OrthoDB" id="207428at2"/>
<feature type="transmembrane region" description="Helical" evidence="1">
    <location>
        <begin position="392"/>
        <end position="413"/>
    </location>
</feature>
<feature type="transmembrane region" description="Helical" evidence="1">
    <location>
        <begin position="641"/>
        <end position="660"/>
    </location>
</feature>
<feature type="transmembrane region" description="Helical" evidence="1">
    <location>
        <begin position="254"/>
        <end position="274"/>
    </location>
</feature>
<name>A0A151Y5G0_9GAMM</name>
<dbReference type="PANTHER" id="PTHR38434:SF1">
    <property type="entry name" value="BLL2549 PROTEIN"/>
    <property type="match status" value="1"/>
</dbReference>
<keyword evidence="3" id="KW-1185">Reference proteome</keyword>
<feature type="transmembrane region" description="Helical" evidence="1">
    <location>
        <begin position="359"/>
        <end position="380"/>
    </location>
</feature>
<keyword evidence="1" id="KW-1133">Transmembrane helix</keyword>
<feature type="transmembrane region" description="Helical" evidence="1">
    <location>
        <begin position="746"/>
        <end position="770"/>
    </location>
</feature>
<feature type="transmembrane region" description="Helical" evidence="1">
    <location>
        <begin position="672"/>
        <end position="688"/>
    </location>
</feature>
<feature type="transmembrane region" description="Helical" evidence="1">
    <location>
        <begin position="12"/>
        <end position="29"/>
    </location>
</feature>
<feature type="transmembrane region" description="Helical" evidence="1">
    <location>
        <begin position="878"/>
        <end position="895"/>
    </location>
</feature>
<feature type="transmembrane region" description="Helical" evidence="1">
    <location>
        <begin position="419"/>
        <end position="438"/>
    </location>
</feature>
<proteinExistence type="predicted"/>
<dbReference type="PROSITE" id="PS51257">
    <property type="entry name" value="PROKAR_LIPOPROTEIN"/>
    <property type="match status" value="1"/>
</dbReference>
<evidence type="ECO:0000313" key="3">
    <source>
        <dbReference type="Proteomes" id="UP000076276"/>
    </source>
</evidence>
<organism evidence="2 3">
    <name type="scientific">Acinetobacter pragensis</name>
    <dbReference type="NCBI Taxonomy" id="1806892"/>
    <lineage>
        <taxon>Bacteria</taxon>
        <taxon>Pseudomonadati</taxon>
        <taxon>Pseudomonadota</taxon>
        <taxon>Gammaproteobacteria</taxon>
        <taxon>Moraxellales</taxon>
        <taxon>Moraxellaceae</taxon>
        <taxon>Acinetobacter</taxon>
    </lineage>
</organism>
<reference evidence="2 3" key="1">
    <citation type="submission" date="2016-03" db="EMBL/GenBank/DDBJ databases">
        <title>Acinetobacter genomospecies 28 strain ANC 4149.</title>
        <authorList>
            <person name="Radolfova-Krizova L."/>
            <person name="Nemec A."/>
        </authorList>
    </citation>
    <scope>NUCLEOTIDE SEQUENCE [LARGE SCALE GENOMIC DNA]</scope>
    <source>
        <strain evidence="2 3">ANC 4149</strain>
    </source>
</reference>
<feature type="transmembrane region" description="Helical" evidence="1">
    <location>
        <begin position="579"/>
        <end position="596"/>
    </location>
</feature>
<feature type="transmembrane region" description="Helical" evidence="1">
    <location>
        <begin position="328"/>
        <end position="347"/>
    </location>
</feature>
<dbReference type="InterPro" id="IPR019286">
    <property type="entry name" value="DUF2339_TM"/>
</dbReference>
<feature type="transmembrane region" description="Helical" evidence="1">
    <location>
        <begin position="849"/>
        <end position="866"/>
    </location>
</feature>
<feature type="transmembrane region" description="Helical" evidence="1">
    <location>
        <begin position="172"/>
        <end position="191"/>
    </location>
</feature>
<feature type="transmembrane region" description="Helical" evidence="1">
    <location>
        <begin position="523"/>
        <end position="542"/>
    </location>
</feature>
<keyword evidence="1" id="KW-0812">Transmembrane</keyword>
<feature type="transmembrane region" description="Helical" evidence="1">
    <location>
        <begin position="227"/>
        <end position="248"/>
    </location>
</feature>
<feature type="transmembrane region" description="Helical" evidence="1">
    <location>
        <begin position="450"/>
        <end position="467"/>
    </location>
</feature>
<feature type="transmembrane region" description="Helical" evidence="1">
    <location>
        <begin position="722"/>
        <end position="740"/>
    </location>
</feature>
<feature type="transmembrane region" description="Helical" evidence="1">
    <location>
        <begin position="281"/>
        <end position="300"/>
    </location>
</feature>
<evidence type="ECO:0000256" key="1">
    <source>
        <dbReference type="SAM" id="Phobius"/>
    </source>
</evidence>
<feature type="transmembrane region" description="Helical" evidence="1">
    <location>
        <begin position="554"/>
        <end position="573"/>
    </location>
</feature>
<feature type="transmembrane region" description="Helical" evidence="1">
    <location>
        <begin position="782"/>
        <end position="800"/>
    </location>
</feature>